<comment type="caution">
    <text evidence="1">The sequence shown here is derived from an EMBL/GenBank/DDBJ whole genome shotgun (WGS) entry which is preliminary data.</text>
</comment>
<dbReference type="Proteomes" id="UP001155034">
    <property type="component" value="Unassembled WGS sequence"/>
</dbReference>
<reference evidence="1" key="1">
    <citation type="submission" date="2022-08" db="EMBL/GenBank/DDBJ databases">
        <title>Genomic Encyclopedia of Type Strains, Phase V (KMG-V): Genome sequencing to study the core and pangenomes of soil and plant-associated prokaryotes.</title>
        <authorList>
            <person name="Whitman W."/>
        </authorList>
    </citation>
    <scope>NUCLEOTIDE SEQUENCE</scope>
    <source>
        <strain evidence="1">SP2016B</strain>
    </source>
</reference>
<accession>A0A9X2U1Z2</accession>
<protein>
    <submittedName>
        <fullName evidence="1">Uncharacterized protein</fullName>
    </submittedName>
</protein>
<gene>
    <name evidence="1" type="ORF">GGP82_001175</name>
</gene>
<sequence>MLDGLHLDRPFEHAVLQNPQDARVNRAGQLTVFVTLLLCHTANL</sequence>
<proteinExistence type="predicted"/>
<organism evidence="1 2">
    <name type="scientific">Salinibacter ruber</name>
    <dbReference type="NCBI Taxonomy" id="146919"/>
    <lineage>
        <taxon>Bacteria</taxon>
        <taxon>Pseudomonadati</taxon>
        <taxon>Rhodothermota</taxon>
        <taxon>Rhodothermia</taxon>
        <taxon>Rhodothermales</taxon>
        <taxon>Salinibacteraceae</taxon>
        <taxon>Salinibacter</taxon>
    </lineage>
</organism>
<dbReference type="AlphaFoldDB" id="A0A9X2U1Z2"/>
<name>A0A9X2U1Z2_9BACT</name>
<dbReference type="EMBL" id="JANTYZ010000002">
    <property type="protein sequence ID" value="MCS3864629.1"/>
    <property type="molecule type" value="Genomic_DNA"/>
</dbReference>
<evidence type="ECO:0000313" key="1">
    <source>
        <dbReference type="EMBL" id="MCS3864629.1"/>
    </source>
</evidence>
<evidence type="ECO:0000313" key="2">
    <source>
        <dbReference type="Proteomes" id="UP001155034"/>
    </source>
</evidence>